<organism evidence="3 4">
    <name type="scientific">Zoogloea dura</name>
    <dbReference type="NCBI Taxonomy" id="2728840"/>
    <lineage>
        <taxon>Bacteria</taxon>
        <taxon>Pseudomonadati</taxon>
        <taxon>Pseudomonadota</taxon>
        <taxon>Betaproteobacteria</taxon>
        <taxon>Rhodocyclales</taxon>
        <taxon>Zoogloeaceae</taxon>
        <taxon>Zoogloea</taxon>
    </lineage>
</organism>
<comment type="caution">
    <text evidence="3">The sequence shown here is derived from an EMBL/GenBank/DDBJ whole genome shotgun (WGS) entry which is preliminary data.</text>
</comment>
<protein>
    <recommendedName>
        <fullName evidence="2">Copper resistance protein D domain-containing protein</fullName>
    </recommendedName>
</protein>
<dbReference type="AlphaFoldDB" id="A0A848G2X4"/>
<keyword evidence="1" id="KW-1133">Transmembrane helix</keyword>
<evidence type="ECO:0000259" key="2">
    <source>
        <dbReference type="Pfam" id="PF05425"/>
    </source>
</evidence>
<accession>A0A848G2X4</accession>
<sequence>MKFHHALLFLHLAGVILWVGGMAFAHFCLRPAALELPPAQRLTLWCGVLGRFFRVVWLAIGLIVGSGFAMLGATGFAQAPVAWHAMAGIGLVMVAVFASIWFGPWQALQQAVAAESWAQGASALNRIRQRVGINLLLGTFTVAVATLGLAV</sequence>
<evidence type="ECO:0000313" key="4">
    <source>
        <dbReference type="Proteomes" id="UP000580043"/>
    </source>
</evidence>
<evidence type="ECO:0000256" key="1">
    <source>
        <dbReference type="SAM" id="Phobius"/>
    </source>
</evidence>
<keyword evidence="1" id="KW-0812">Transmembrane</keyword>
<feature type="transmembrane region" description="Helical" evidence="1">
    <location>
        <begin position="131"/>
        <end position="150"/>
    </location>
</feature>
<dbReference type="Proteomes" id="UP000580043">
    <property type="component" value="Unassembled WGS sequence"/>
</dbReference>
<keyword evidence="1" id="KW-0472">Membrane</keyword>
<dbReference type="EMBL" id="JABBGA010000004">
    <property type="protein sequence ID" value="NML25355.1"/>
    <property type="molecule type" value="Genomic_DNA"/>
</dbReference>
<keyword evidence="4" id="KW-1185">Reference proteome</keyword>
<dbReference type="RefSeq" id="WP_169145004.1">
    <property type="nucleotide sequence ID" value="NZ_JABBGA010000004.1"/>
</dbReference>
<dbReference type="Pfam" id="PF05425">
    <property type="entry name" value="CopD"/>
    <property type="match status" value="1"/>
</dbReference>
<feature type="transmembrane region" description="Helical" evidence="1">
    <location>
        <begin position="81"/>
        <end position="102"/>
    </location>
</feature>
<evidence type="ECO:0000313" key="3">
    <source>
        <dbReference type="EMBL" id="NML25355.1"/>
    </source>
</evidence>
<reference evidence="3 4" key="1">
    <citation type="submission" date="2020-04" db="EMBL/GenBank/DDBJ databases">
        <title>Zoogloea sp. G-4-1-14 isolated from soil.</title>
        <authorList>
            <person name="Dahal R.H."/>
        </authorList>
    </citation>
    <scope>NUCLEOTIDE SEQUENCE [LARGE SCALE GENOMIC DNA]</scope>
    <source>
        <strain evidence="3 4">G-4-1-14</strain>
    </source>
</reference>
<dbReference type="GO" id="GO:0016020">
    <property type="term" value="C:membrane"/>
    <property type="evidence" value="ECO:0007669"/>
    <property type="project" value="InterPro"/>
</dbReference>
<name>A0A848G2X4_9RHOO</name>
<feature type="domain" description="Copper resistance protein D" evidence="2">
    <location>
        <begin position="48"/>
        <end position="146"/>
    </location>
</feature>
<dbReference type="InterPro" id="IPR008457">
    <property type="entry name" value="Cu-R_CopD_dom"/>
</dbReference>
<gene>
    <name evidence="3" type="ORF">HHL15_06350</name>
</gene>
<proteinExistence type="predicted"/>
<feature type="transmembrane region" description="Helical" evidence="1">
    <location>
        <begin position="49"/>
        <end position="69"/>
    </location>
</feature>